<evidence type="ECO:0000313" key="11">
    <source>
        <dbReference type="EMBL" id="KAK9402867.1"/>
    </source>
</evidence>
<dbReference type="SUPFAM" id="SSF51735">
    <property type="entry name" value="NAD(P)-binding Rossmann-fold domains"/>
    <property type="match status" value="1"/>
</dbReference>
<keyword evidence="7" id="KW-0413">Isomerase</keyword>
<dbReference type="GO" id="GO:0050577">
    <property type="term" value="F:GDP-L-fucose synthase activity"/>
    <property type="evidence" value="ECO:0007669"/>
    <property type="project" value="UniProtKB-EC"/>
</dbReference>
<dbReference type="InterPro" id="IPR001509">
    <property type="entry name" value="Epimerase_deHydtase"/>
</dbReference>
<dbReference type="CDD" id="cd05239">
    <property type="entry name" value="GDP_FS_SDR_e"/>
    <property type="match status" value="1"/>
</dbReference>
<evidence type="ECO:0000256" key="7">
    <source>
        <dbReference type="ARBA" id="ARBA00023235"/>
    </source>
</evidence>
<evidence type="ECO:0000256" key="2">
    <source>
        <dbReference type="ARBA" id="ARBA00004883"/>
    </source>
</evidence>
<evidence type="ECO:0000256" key="6">
    <source>
        <dbReference type="ARBA" id="ARBA00023002"/>
    </source>
</evidence>
<keyword evidence="5" id="KW-0521">NADP</keyword>
<sequence length="468" mass="52154">MKSDPRRIQIFLRFGNFVSATQQKTPSAFPPRLLTHIRFVLYSHFEGRWEAWRGGLICFADPQKRPPPVRDAGCGVSSTGLPLPILQAGVCIAHPPTHPPPPPASVSFANRSGSPPPKSPCGSVHERSVQVGSARGNCCAESQELVLMAESRKQKRILVTGGSGLVGKAIQKVITDGECQVDETWIFVSSKDADLTNAAETTALFEKHRPTHVIHLAAIVGGLFMNLSHNLDFWRKNIHINDNVLQAAFESGVQKVVSCLSTCIFPDQTTYPIDETMIHNGPPHSSNFGYAYAKRMIDVQNRAYFEQHGCHFTAAIPTNIFGPHDNFSIENGHVLPGLVHKVYLAKKYGTDVTVWGTGKPRRQFIYSLDLARLFVWVLRDYDEIEPIILSVGEEEEVSIGEAAECIAKAMDFKGQLQFDESKSDGQFKKTASNVKLRRYLPNFQFTPFDQAMKEMCDWFCANYDTARK</sequence>
<organism evidence="11 12">
    <name type="scientific">Crotalus adamanteus</name>
    <name type="common">Eastern diamondback rattlesnake</name>
    <dbReference type="NCBI Taxonomy" id="8729"/>
    <lineage>
        <taxon>Eukaryota</taxon>
        <taxon>Metazoa</taxon>
        <taxon>Chordata</taxon>
        <taxon>Craniata</taxon>
        <taxon>Vertebrata</taxon>
        <taxon>Euteleostomi</taxon>
        <taxon>Lepidosauria</taxon>
        <taxon>Squamata</taxon>
        <taxon>Bifurcata</taxon>
        <taxon>Unidentata</taxon>
        <taxon>Episquamata</taxon>
        <taxon>Toxicofera</taxon>
        <taxon>Serpentes</taxon>
        <taxon>Colubroidea</taxon>
        <taxon>Viperidae</taxon>
        <taxon>Crotalinae</taxon>
        <taxon>Crotalus</taxon>
    </lineage>
</organism>
<accession>A0AAW1BNE6</accession>
<comment type="pathway">
    <text evidence="2">Nucleotide-sugar biosynthesis; GDP-L-fucose biosynthesis via de novo pathway; GDP-L-fucose from GDP-alpha-D-mannose: step 2/2.</text>
</comment>
<evidence type="ECO:0000256" key="1">
    <source>
        <dbReference type="ARBA" id="ARBA00002870"/>
    </source>
</evidence>
<dbReference type="Pfam" id="PF01370">
    <property type="entry name" value="Epimerase"/>
    <property type="match status" value="1"/>
</dbReference>
<comment type="caution">
    <text evidence="11">The sequence shown here is derived from an EMBL/GenBank/DDBJ whole genome shotgun (WGS) entry which is preliminary data.</text>
</comment>
<dbReference type="HAMAP" id="MF_00956">
    <property type="entry name" value="GDP_fucose_synth"/>
    <property type="match status" value="1"/>
</dbReference>
<dbReference type="EC" id="1.1.1.271" evidence="4"/>
<evidence type="ECO:0000259" key="10">
    <source>
        <dbReference type="Pfam" id="PF01370"/>
    </source>
</evidence>
<comment type="function">
    <text evidence="1">Catalyzes the two-step NADP-dependent conversion of GDP-4-dehydro-6-deoxy-D-mannose to GDP-fucose, involving an epimerase and a reductase reaction.</text>
</comment>
<evidence type="ECO:0000256" key="3">
    <source>
        <dbReference type="ARBA" id="ARBA00005959"/>
    </source>
</evidence>
<feature type="domain" description="NAD-dependent epimerase/dehydratase" evidence="10">
    <location>
        <begin position="157"/>
        <end position="391"/>
    </location>
</feature>
<evidence type="ECO:0000256" key="4">
    <source>
        <dbReference type="ARBA" id="ARBA00012371"/>
    </source>
</evidence>
<name>A0AAW1BNE6_CROAD</name>
<dbReference type="Gene3D" id="3.90.25.10">
    <property type="entry name" value="UDP-galactose 4-epimerase, domain 1"/>
    <property type="match status" value="1"/>
</dbReference>
<evidence type="ECO:0000256" key="9">
    <source>
        <dbReference type="SAM" id="MobiDB-lite"/>
    </source>
</evidence>
<dbReference type="PANTHER" id="PTHR43238:SF1">
    <property type="entry name" value="GDP-L-FUCOSE SYNTHASE"/>
    <property type="match status" value="1"/>
</dbReference>
<keyword evidence="12" id="KW-1185">Reference proteome</keyword>
<dbReference type="InterPro" id="IPR036291">
    <property type="entry name" value="NAD(P)-bd_dom_sf"/>
</dbReference>
<dbReference type="PANTHER" id="PTHR43238">
    <property type="entry name" value="GDP-L-FUCOSE SYNTHASE"/>
    <property type="match status" value="1"/>
</dbReference>
<gene>
    <name evidence="11" type="ORF">NXF25_007694</name>
</gene>
<feature type="region of interest" description="Disordered" evidence="9">
    <location>
        <begin position="101"/>
        <end position="126"/>
    </location>
</feature>
<keyword evidence="6" id="KW-0560">Oxidoreductase</keyword>
<evidence type="ECO:0000313" key="12">
    <source>
        <dbReference type="Proteomes" id="UP001474421"/>
    </source>
</evidence>
<dbReference type="GO" id="GO:0016853">
    <property type="term" value="F:isomerase activity"/>
    <property type="evidence" value="ECO:0007669"/>
    <property type="project" value="UniProtKB-KW"/>
</dbReference>
<evidence type="ECO:0000256" key="8">
    <source>
        <dbReference type="ARBA" id="ARBA00032995"/>
    </source>
</evidence>
<dbReference type="InterPro" id="IPR028614">
    <property type="entry name" value="GDP_fucose/colitose_synth"/>
</dbReference>
<dbReference type="AlphaFoldDB" id="A0AAW1BNE6"/>
<evidence type="ECO:0000256" key="5">
    <source>
        <dbReference type="ARBA" id="ARBA00022857"/>
    </source>
</evidence>
<dbReference type="Proteomes" id="UP001474421">
    <property type="component" value="Unassembled WGS sequence"/>
</dbReference>
<reference evidence="11 12" key="1">
    <citation type="journal article" date="2024" name="Proc. Natl. Acad. Sci. U.S.A.">
        <title>The genetic regulatory architecture and epigenomic basis for age-related changes in rattlesnake venom.</title>
        <authorList>
            <person name="Hogan M.P."/>
            <person name="Holding M.L."/>
            <person name="Nystrom G.S."/>
            <person name="Colston T.J."/>
            <person name="Bartlett D.A."/>
            <person name="Mason A.J."/>
            <person name="Ellsworth S.A."/>
            <person name="Rautsaw R.M."/>
            <person name="Lawrence K.C."/>
            <person name="Strickland J.L."/>
            <person name="He B."/>
            <person name="Fraser P."/>
            <person name="Margres M.J."/>
            <person name="Gilbert D.M."/>
            <person name="Gibbs H.L."/>
            <person name="Parkinson C.L."/>
            <person name="Rokyta D.R."/>
        </authorList>
    </citation>
    <scope>NUCLEOTIDE SEQUENCE [LARGE SCALE GENOMIC DNA]</scope>
    <source>
        <strain evidence="11">DRR0105</strain>
    </source>
</reference>
<dbReference type="EMBL" id="JAOTOJ010000003">
    <property type="protein sequence ID" value="KAK9402867.1"/>
    <property type="molecule type" value="Genomic_DNA"/>
</dbReference>
<protein>
    <recommendedName>
        <fullName evidence="4">GDP-L-fucose synthase</fullName>
        <ecNumber evidence="4">1.1.1.271</ecNumber>
    </recommendedName>
    <alternativeName>
        <fullName evidence="8">GDP-4-keto-6-deoxy-D-mannose-3,5-epimerase-4-reductase</fullName>
    </alternativeName>
</protein>
<comment type="similarity">
    <text evidence="3">Belongs to the NAD(P)-dependent epimerase/dehydratase family. Fucose synthase subfamily.</text>
</comment>
<dbReference type="Gene3D" id="3.40.50.720">
    <property type="entry name" value="NAD(P)-binding Rossmann-like Domain"/>
    <property type="match status" value="1"/>
</dbReference>
<proteinExistence type="inferred from homology"/>